<dbReference type="InterPro" id="IPR036397">
    <property type="entry name" value="RNaseH_sf"/>
</dbReference>
<sequence length="220" mass="25314">MTTRAIHLEVVSDMTTVRVMEAIGQFIARCGKPRILQSDNFRSFKQLDQELQLLLDKKMIDCLDKELSAHRIQWNTEKGPSRRGRTQYDILRHRRKNQRTPVDVPERRSETPGSTYFMDLRKVKPEDEEWVPKATTTSELQKVELSSTTDCIVVEANEAPEVGYNVEKCNVPRNKWKIGRIIEIYPGNDGIARTTKLRTSTGITKRSTAKLYLIEPAVPN</sequence>
<reference evidence="2 3" key="1">
    <citation type="submission" date="2015-01" db="EMBL/GenBank/DDBJ databases">
        <title>Evolution of Trichinella species and genotypes.</title>
        <authorList>
            <person name="Korhonen P.K."/>
            <person name="Edoardo P."/>
            <person name="Giuseppe L.R."/>
            <person name="Gasser R.B."/>
        </authorList>
    </citation>
    <scope>NUCLEOTIDE SEQUENCE [LARGE SCALE GENOMIC DNA]</scope>
    <source>
        <strain evidence="2">ISS470</strain>
    </source>
</reference>
<dbReference type="Proteomes" id="UP000054995">
    <property type="component" value="Unassembled WGS sequence"/>
</dbReference>
<proteinExistence type="predicted"/>
<gene>
    <name evidence="2" type="ORF">T4D_11281</name>
</gene>
<evidence type="ECO:0000313" key="3">
    <source>
        <dbReference type="Proteomes" id="UP000054995"/>
    </source>
</evidence>
<evidence type="ECO:0000313" key="2">
    <source>
        <dbReference type="EMBL" id="KRY82691.1"/>
    </source>
</evidence>
<protein>
    <recommendedName>
        <fullName evidence="1">DUF5641 domain-containing protein</fullName>
    </recommendedName>
</protein>
<dbReference type="PANTHER" id="PTHR47331">
    <property type="entry name" value="PHD-TYPE DOMAIN-CONTAINING PROTEIN"/>
    <property type="match status" value="1"/>
</dbReference>
<dbReference type="Gene3D" id="3.30.420.10">
    <property type="entry name" value="Ribonuclease H-like superfamily/Ribonuclease H"/>
    <property type="match status" value="1"/>
</dbReference>
<feature type="domain" description="DUF5641" evidence="1">
    <location>
        <begin position="167"/>
        <end position="213"/>
    </location>
</feature>
<name>A0A0V1FBS1_TRIPS</name>
<dbReference type="EMBL" id="JYDT01000165">
    <property type="protein sequence ID" value="KRY82691.1"/>
    <property type="molecule type" value="Genomic_DNA"/>
</dbReference>
<dbReference type="OrthoDB" id="5846442at2759"/>
<dbReference type="PANTHER" id="PTHR47331:SF2">
    <property type="match status" value="1"/>
</dbReference>
<dbReference type="GO" id="GO:0003676">
    <property type="term" value="F:nucleic acid binding"/>
    <property type="evidence" value="ECO:0007669"/>
    <property type="project" value="InterPro"/>
</dbReference>
<organism evidence="2 3">
    <name type="scientific">Trichinella pseudospiralis</name>
    <name type="common">Parasitic roundworm</name>
    <dbReference type="NCBI Taxonomy" id="6337"/>
    <lineage>
        <taxon>Eukaryota</taxon>
        <taxon>Metazoa</taxon>
        <taxon>Ecdysozoa</taxon>
        <taxon>Nematoda</taxon>
        <taxon>Enoplea</taxon>
        <taxon>Dorylaimia</taxon>
        <taxon>Trichinellida</taxon>
        <taxon>Trichinellidae</taxon>
        <taxon>Trichinella</taxon>
    </lineage>
</organism>
<keyword evidence="3" id="KW-1185">Reference proteome</keyword>
<dbReference type="Pfam" id="PF18701">
    <property type="entry name" value="DUF5641"/>
    <property type="match status" value="1"/>
</dbReference>
<dbReference type="AlphaFoldDB" id="A0A0V1FBS1"/>
<comment type="caution">
    <text evidence="2">The sequence shown here is derived from an EMBL/GenBank/DDBJ whole genome shotgun (WGS) entry which is preliminary data.</text>
</comment>
<evidence type="ECO:0000259" key="1">
    <source>
        <dbReference type="Pfam" id="PF18701"/>
    </source>
</evidence>
<accession>A0A0V1FBS1</accession>
<dbReference type="InterPro" id="IPR040676">
    <property type="entry name" value="DUF5641"/>
</dbReference>